<gene>
    <name evidence="7" type="ORF">CKO28_11345</name>
</gene>
<evidence type="ECO:0000256" key="3">
    <source>
        <dbReference type="ARBA" id="ARBA00022448"/>
    </source>
</evidence>
<dbReference type="CDD" id="cd01146">
    <property type="entry name" value="FhuD"/>
    <property type="match status" value="1"/>
</dbReference>
<evidence type="ECO:0000313" key="8">
    <source>
        <dbReference type="Proteomes" id="UP001296873"/>
    </source>
</evidence>
<sequence>MKVKATFIDFALARNAGEREMPEGQIGLPAEVHPNCTVSRGGGHPLVPGAPASRERLYCCMTGIPQARVSMRRRLRTVAVALAAVLLLVPPARAGDPPRVAAITWDLTETLMALGVAPVAVANLRGYREWVVAPELPADTVDIGLRFAPSLTTLAASDPDLILTSRFLRDLPERLKPIAPVEALTIYPADGDPLARAIEVTRTLANRLDRRDAFADVTARLERQIRHLAAKVADRERPDQVYLVQFQDADHVRVYAQGSLFQSVFDRAGIENAWDGATNGWGFALIPLAQLTASADHLIVLEPVPTAAAGVLDGSPIWQALPAVRSGQVHRLPAVWGAGGVLSAIRFARLLARHVYDRR</sequence>
<evidence type="ECO:0000256" key="5">
    <source>
        <dbReference type="ARBA" id="ARBA00022729"/>
    </source>
</evidence>
<dbReference type="SUPFAM" id="SSF53807">
    <property type="entry name" value="Helical backbone' metal receptor"/>
    <property type="match status" value="1"/>
</dbReference>
<proteinExistence type="inferred from homology"/>
<feature type="domain" description="Fe/B12 periplasmic-binding" evidence="6">
    <location>
        <begin position="99"/>
        <end position="359"/>
    </location>
</feature>
<keyword evidence="4" id="KW-0406">Ion transport</keyword>
<evidence type="ECO:0000259" key="6">
    <source>
        <dbReference type="PROSITE" id="PS50983"/>
    </source>
</evidence>
<keyword evidence="4" id="KW-0408">Iron</keyword>
<keyword evidence="5" id="KW-0732">Signal</keyword>
<evidence type="ECO:0000313" key="7">
    <source>
        <dbReference type="EMBL" id="MBK1668624.1"/>
    </source>
</evidence>
<keyword evidence="8" id="KW-1185">Reference proteome</keyword>
<protein>
    <recommendedName>
        <fullName evidence="6">Fe/B12 periplasmic-binding domain-containing protein</fullName>
    </recommendedName>
</protein>
<dbReference type="Pfam" id="PF01497">
    <property type="entry name" value="Peripla_BP_2"/>
    <property type="match status" value="1"/>
</dbReference>
<keyword evidence="3" id="KW-0813">Transport</keyword>
<dbReference type="PRINTS" id="PR01715">
    <property type="entry name" value="FERRIBNDNGPP"/>
</dbReference>
<dbReference type="PROSITE" id="PS50983">
    <property type="entry name" value="FE_B12_PBP"/>
    <property type="match status" value="1"/>
</dbReference>
<dbReference type="PANTHER" id="PTHR30532">
    <property type="entry name" value="IRON III DICITRATE-BINDING PERIPLASMIC PROTEIN"/>
    <property type="match status" value="1"/>
</dbReference>
<comment type="subcellular location">
    <subcellularLocation>
        <location evidence="1">Cell envelope</location>
    </subcellularLocation>
</comment>
<dbReference type="PANTHER" id="PTHR30532:SF1">
    <property type="entry name" value="IRON(3+)-HYDROXAMATE-BINDING PROTEIN FHUD"/>
    <property type="match status" value="1"/>
</dbReference>
<evidence type="ECO:0000256" key="1">
    <source>
        <dbReference type="ARBA" id="ARBA00004196"/>
    </source>
</evidence>
<accession>A0ABS1DEJ1</accession>
<reference evidence="7 8" key="1">
    <citation type="journal article" date="2020" name="Microorganisms">
        <title>Osmotic Adaptation and Compatible Solute Biosynthesis of Phototrophic Bacteria as Revealed from Genome Analyses.</title>
        <authorList>
            <person name="Imhoff J.F."/>
            <person name="Rahn T."/>
            <person name="Kunzel S."/>
            <person name="Keller A."/>
            <person name="Neulinger S.C."/>
        </authorList>
    </citation>
    <scope>NUCLEOTIDE SEQUENCE [LARGE SCALE GENOMIC DNA]</scope>
    <source>
        <strain evidence="7 8">DSM 9895</strain>
    </source>
</reference>
<evidence type="ECO:0000256" key="4">
    <source>
        <dbReference type="ARBA" id="ARBA00022496"/>
    </source>
</evidence>
<name>A0ABS1DEJ1_9PROT</name>
<dbReference type="InterPro" id="IPR051313">
    <property type="entry name" value="Bact_iron-sidero_bind"/>
</dbReference>
<organism evidence="7 8">
    <name type="scientific">Rhodovibrio sodomensis</name>
    <dbReference type="NCBI Taxonomy" id="1088"/>
    <lineage>
        <taxon>Bacteria</taxon>
        <taxon>Pseudomonadati</taxon>
        <taxon>Pseudomonadota</taxon>
        <taxon>Alphaproteobacteria</taxon>
        <taxon>Rhodospirillales</taxon>
        <taxon>Rhodovibrionaceae</taxon>
        <taxon>Rhodovibrio</taxon>
    </lineage>
</organism>
<keyword evidence="4" id="KW-0410">Iron transport</keyword>
<evidence type="ECO:0000256" key="2">
    <source>
        <dbReference type="ARBA" id="ARBA00008814"/>
    </source>
</evidence>
<dbReference type="Proteomes" id="UP001296873">
    <property type="component" value="Unassembled WGS sequence"/>
</dbReference>
<dbReference type="InterPro" id="IPR002491">
    <property type="entry name" value="ABC_transptr_periplasmic_BD"/>
</dbReference>
<comment type="similarity">
    <text evidence="2">Belongs to the bacterial solute-binding protein 8 family.</text>
</comment>
<dbReference type="EMBL" id="NRRL01000027">
    <property type="protein sequence ID" value="MBK1668624.1"/>
    <property type="molecule type" value="Genomic_DNA"/>
</dbReference>
<comment type="caution">
    <text evidence="7">The sequence shown here is derived from an EMBL/GenBank/DDBJ whole genome shotgun (WGS) entry which is preliminary data.</text>
</comment>
<dbReference type="Gene3D" id="3.40.50.1980">
    <property type="entry name" value="Nitrogenase molybdenum iron protein domain"/>
    <property type="match status" value="2"/>
</dbReference>